<dbReference type="Proteomes" id="UP000746747">
    <property type="component" value="Unassembled WGS sequence"/>
</dbReference>
<organism evidence="2 3">
    <name type="scientific">Cercopithifilaria johnstoni</name>
    <dbReference type="NCBI Taxonomy" id="2874296"/>
    <lineage>
        <taxon>Eukaryota</taxon>
        <taxon>Metazoa</taxon>
        <taxon>Ecdysozoa</taxon>
        <taxon>Nematoda</taxon>
        <taxon>Chromadorea</taxon>
        <taxon>Rhabditida</taxon>
        <taxon>Spirurina</taxon>
        <taxon>Spiruromorpha</taxon>
        <taxon>Filarioidea</taxon>
        <taxon>Onchocercidae</taxon>
        <taxon>Cercopithifilaria</taxon>
    </lineage>
</organism>
<evidence type="ECO:0000256" key="1">
    <source>
        <dbReference type="SAM" id="Phobius"/>
    </source>
</evidence>
<dbReference type="AlphaFoldDB" id="A0A8J2MBI6"/>
<keyword evidence="1" id="KW-0812">Transmembrane</keyword>
<keyword evidence="3" id="KW-1185">Reference proteome</keyword>
<protein>
    <submittedName>
        <fullName evidence="2">Uncharacterized protein</fullName>
    </submittedName>
</protein>
<feature type="transmembrane region" description="Helical" evidence="1">
    <location>
        <begin position="35"/>
        <end position="55"/>
    </location>
</feature>
<dbReference type="OrthoDB" id="10501051at2759"/>
<evidence type="ECO:0000313" key="3">
    <source>
        <dbReference type="Proteomes" id="UP000746747"/>
    </source>
</evidence>
<dbReference type="EMBL" id="CAKAEH010001811">
    <property type="protein sequence ID" value="CAG9539571.1"/>
    <property type="molecule type" value="Genomic_DNA"/>
</dbReference>
<accession>A0A8J2MBI6</accession>
<sequence length="101" mass="10691">MKGSVDARSDGILKEDSVYRVDHCIHTYTYVLKKFSGVVAAATITAAVAVLCKLASKKGFSNFLHGDVVIIPTLLRAEPGSSVIAVSILTDVAEWGGVPFP</sequence>
<comment type="caution">
    <text evidence="2">The sequence shown here is derived from an EMBL/GenBank/DDBJ whole genome shotgun (WGS) entry which is preliminary data.</text>
</comment>
<keyword evidence="1" id="KW-0472">Membrane</keyword>
<gene>
    <name evidence="2" type="ORF">CJOHNSTONI_LOCUS9160</name>
</gene>
<evidence type="ECO:0000313" key="2">
    <source>
        <dbReference type="EMBL" id="CAG9539571.1"/>
    </source>
</evidence>
<proteinExistence type="predicted"/>
<reference evidence="2" key="1">
    <citation type="submission" date="2021-09" db="EMBL/GenBank/DDBJ databases">
        <authorList>
            <consortium name="Pathogen Informatics"/>
        </authorList>
    </citation>
    <scope>NUCLEOTIDE SEQUENCE</scope>
</reference>
<keyword evidence="1" id="KW-1133">Transmembrane helix</keyword>
<name>A0A8J2MBI6_9BILA</name>